<dbReference type="RefSeq" id="WP_179388619.1">
    <property type="nucleotide sequence ID" value="NZ_JACBYQ010000001.1"/>
</dbReference>
<reference evidence="3 4" key="1">
    <citation type="submission" date="2020-07" db="EMBL/GenBank/DDBJ databases">
        <title>Sequencing the genomes of 1000 actinobacteria strains.</title>
        <authorList>
            <person name="Klenk H.-P."/>
        </authorList>
    </citation>
    <scope>NUCLEOTIDE SEQUENCE [LARGE SCALE GENOMIC DNA]</scope>
    <source>
        <strain evidence="3 4">DSM 102047</strain>
    </source>
</reference>
<keyword evidence="4" id="KW-1185">Reference proteome</keyword>
<evidence type="ECO:0000313" key="3">
    <source>
        <dbReference type="EMBL" id="NYE94908.1"/>
    </source>
</evidence>
<dbReference type="InterPro" id="IPR019606">
    <property type="entry name" value="GerMN"/>
</dbReference>
<dbReference type="SMART" id="SM00909">
    <property type="entry name" value="Germane"/>
    <property type="match status" value="1"/>
</dbReference>
<proteinExistence type="predicted"/>
<dbReference type="PROSITE" id="PS51257">
    <property type="entry name" value="PROKAR_LIPOPROTEIN"/>
    <property type="match status" value="1"/>
</dbReference>
<organism evidence="3 4">
    <name type="scientific">Psychromicrobium silvestre</name>
    <dbReference type="NCBI Taxonomy" id="1645614"/>
    <lineage>
        <taxon>Bacteria</taxon>
        <taxon>Bacillati</taxon>
        <taxon>Actinomycetota</taxon>
        <taxon>Actinomycetes</taxon>
        <taxon>Micrococcales</taxon>
        <taxon>Micrococcaceae</taxon>
        <taxon>Psychromicrobium</taxon>
    </lineage>
</organism>
<dbReference type="Proteomes" id="UP000521748">
    <property type="component" value="Unassembled WGS sequence"/>
</dbReference>
<dbReference type="AlphaFoldDB" id="A0A7Y9S5G8"/>
<comment type="caution">
    <text evidence="3">The sequence shown here is derived from an EMBL/GenBank/DDBJ whole genome shotgun (WGS) entry which is preliminary data.</text>
</comment>
<evidence type="ECO:0000259" key="2">
    <source>
        <dbReference type="SMART" id="SM00909"/>
    </source>
</evidence>
<dbReference type="Pfam" id="PF10646">
    <property type="entry name" value="Germane"/>
    <property type="match status" value="1"/>
</dbReference>
<dbReference type="InterPro" id="IPR059026">
    <property type="entry name" value="LpqB_N"/>
</dbReference>
<feature type="domain" description="GerMN" evidence="2">
    <location>
        <begin position="206"/>
        <end position="298"/>
    </location>
</feature>
<evidence type="ECO:0000256" key="1">
    <source>
        <dbReference type="SAM" id="MobiDB-lite"/>
    </source>
</evidence>
<feature type="region of interest" description="Disordered" evidence="1">
    <location>
        <begin position="290"/>
        <end position="312"/>
    </location>
</feature>
<dbReference type="EMBL" id="JACBYQ010000001">
    <property type="protein sequence ID" value="NYE94908.1"/>
    <property type="molecule type" value="Genomic_DNA"/>
</dbReference>
<protein>
    <recommendedName>
        <fullName evidence="2">GerMN domain-containing protein</fullName>
    </recommendedName>
</protein>
<dbReference type="InterPro" id="IPR018910">
    <property type="entry name" value="LpqB_C"/>
</dbReference>
<sequence length="580" mass="60914">MMRSSASKIFGLLTILLLILTGCASIPTGGGVGKVDTNPSADAGSINFKYTQQPPVPNADQKTIVLGFLDAANGIADNFQVAREYLTPAAALSWKSAQRTLVYQGEPSIVAASSSGEFNAQVKAQSSVDVDGVLTPFRSGTVESLKFGLVKVNGQWRINSLPDGIALASEFFADLFKSYSLYFYDPGFNYVVPDVRWLSGKGDSAAIGIVKALLKGPANYLKGAVASAFPDSTQLQADTVPIENSVATVDLTAKSLLDASPTARLQMQAQLLTTLQGGLNSVTSLRMRAGQDPIDLGSDPQSGNKLKPPSVASRQIGVSNNDLVYLENSQAGPIAGLESVAALHPSYPAQSYKHFAEGGSVAFLDATQSSLYTVAQGQQIAQPIVNQKLTPPSFAPSNWVWTAAEDGSGNVYAVYPGAQGGKPNPVVTLNVDWLKGRTVTSFRVSRDGTRALVVSVVNKQVQVQIAGILRQDVAAESAPRDLASPSTVYVDGSLVNQGYWAGESSVVLFASGKADVTPIDVELSGDSVELPALPALQRLSVGNTPSELFAQNSKGVLFQASANGWTELPVKGIRDPAFAG</sequence>
<evidence type="ECO:0000313" key="4">
    <source>
        <dbReference type="Proteomes" id="UP000521748"/>
    </source>
</evidence>
<accession>A0A7Y9S5G8</accession>
<gene>
    <name evidence="3" type="ORF">FHU41_001129</name>
</gene>
<name>A0A7Y9S5G8_9MICC</name>
<dbReference type="Pfam" id="PF10647">
    <property type="entry name" value="Gmad1"/>
    <property type="match status" value="1"/>
</dbReference>
<dbReference type="Pfam" id="PF25976">
    <property type="entry name" value="LpqB_N"/>
    <property type="match status" value="1"/>
</dbReference>